<dbReference type="PRINTS" id="PR00421">
    <property type="entry name" value="THIOREDOXIN"/>
</dbReference>
<accession>A0A2R6RFP7</accession>
<comment type="similarity">
    <text evidence="1">Belongs to the protein disulfide isomerase family.</text>
</comment>
<dbReference type="Pfam" id="PF00085">
    <property type="entry name" value="Thioredoxin"/>
    <property type="match status" value="1"/>
</dbReference>
<reference evidence="4 5" key="1">
    <citation type="submission" date="2017-07" db="EMBL/GenBank/DDBJ databases">
        <title>An improved, manually edited Actinidia chinensis var. chinensis (kiwifruit) genome highlights the challenges associated with draft genomes and gene prediction in plants.</title>
        <authorList>
            <person name="Pilkington S."/>
            <person name="Crowhurst R."/>
            <person name="Hilario E."/>
            <person name="Nardozza S."/>
            <person name="Fraser L."/>
            <person name="Peng Y."/>
            <person name="Gunaseelan K."/>
            <person name="Simpson R."/>
            <person name="Tahir J."/>
            <person name="Deroles S."/>
            <person name="Templeton K."/>
            <person name="Luo Z."/>
            <person name="Davy M."/>
            <person name="Cheng C."/>
            <person name="Mcneilage M."/>
            <person name="Scaglione D."/>
            <person name="Liu Y."/>
            <person name="Zhang Q."/>
            <person name="Datson P."/>
            <person name="De Silva N."/>
            <person name="Gardiner S."/>
            <person name="Bassett H."/>
            <person name="Chagne D."/>
            <person name="Mccallum J."/>
            <person name="Dzierzon H."/>
            <person name="Deng C."/>
            <person name="Wang Y.-Y."/>
            <person name="Barron N."/>
            <person name="Manako K."/>
            <person name="Bowen J."/>
            <person name="Foster T."/>
            <person name="Erridge Z."/>
            <person name="Tiffin H."/>
            <person name="Waite C."/>
            <person name="Davies K."/>
            <person name="Grierson E."/>
            <person name="Laing W."/>
            <person name="Kirk R."/>
            <person name="Chen X."/>
            <person name="Wood M."/>
            <person name="Montefiori M."/>
            <person name="Brummell D."/>
            <person name="Schwinn K."/>
            <person name="Catanach A."/>
            <person name="Fullerton C."/>
            <person name="Li D."/>
            <person name="Meiyalaghan S."/>
            <person name="Nieuwenhuizen N."/>
            <person name="Read N."/>
            <person name="Prakash R."/>
            <person name="Hunter D."/>
            <person name="Zhang H."/>
            <person name="Mckenzie M."/>
            <person name="Knabel M."/>
            <person name="Harris A."/>
            <person name="Allan A."/>
            <person name="Chen A."/>
            <person name="Janssen B."/>
            <person name="Plunkett B."/>
            <person name="Dwamena C."/>
            <person name="Voogd C."/>
            <person name="Leif D."/>
            <person name="Lafferty D."/>
            <person name="Souleyre E."/>
            <person name="Varkonyi-Gasic E."/>
            <person name="Gambi F."/>
            <person name="Hanley J."/>
            <person name="Yao J.-L."/>
            <person name="Cheung J."/>
            <person name="David K."/>
            <person name="Warren B."/>
            <person name="Marsh K."/>
            <person name="Snowden K."/>
            <person name="Lin-Wang K."/>
            <person name="Brian L."/>
            <person name="Martinez-Sanchez M."/>
            <person name="Wang M."/>
            <person name="Ileperuma N."/>
            <person name="Macnee N."/>
            <person name="Campin R."/>
            <person name="Mcatee P."/>
            <person name="Drummond R."/>
            <person name="Espley R."/>
            <person name="Ireland H."/>
            <person name="Wu R."/>
            <person name="Atkinson R."/>
            <person name="Karunairetnam S."/>
            <person name="Bulley S."/>
            <person name="Chunkath S."/>
            <person name="Hanley Z."/>
            <person name="Storey R."/>
            <person name="Thrimawithana A."/>
            <person name="Thomson S."/>
            <person name="David C."/>
            <person name="Testolin R."/>
        </authorList>
    </citation>
    <scope>NUCLEOTIDE SEQUENCE [LARGE SCALE GENOMIC DNA]</scope>
    <source>
        <strain evidence="5">cv. Red5</strain>
        <tissue evidence="4">Young leaf</tissue>
    </source>
</reference>
<organism evidence="4 5">
    <name type="scientific">Actinidia chinensis var. chinensis</name>
    <name type="common">Chinese soft-hair kiwi</name>
    <dbReference type="NCBI Taxonomy" id="1590841"/>
    <lineage>
        <taxon>Eukaryota</taxon>
        <taxon>Viridiplantae</taxon>
        <taxon>Streptophyta</taxon>
        <taxon>Embryophyta</taxon>
        <taxon>Tracheophyta</taxon>
        <taxon>Spermatophyta</taxon>
        <taxon>Magnoliopsida</taxon>
        <taxon>eudicotyledons</taxon>
        <taxon>Gunneridae</taxon>
        <taxon>Pentapetalae</taxon>
        <taxon>asterids</taxon>
        <taxon>Ericales</taxon>
        <taxon>Actinidiaceae</taxon>
        <taxon>Actinidia</taxon>
    </lineage>
</organism>
<dbReference type="Gene3D" id="3.40.30.10">
    <property type="entry name" value="Glutaredoxin"/>
    <property type="match status" value="1"/>
</dbReference>
<dbReference type="SUPFAM" id="SSF52833">
    <property type="entry name" value="Thioredoxin-like"/>
    <property type="match status" value="1"/>
</dbReference>
<dbReference type="GO" id="GO:0006457">
    <property type="term" value="P:protein folding"/>
    <property type="evidence" value="ECO:0007669"/>
    <property type="project" value="TreeGrafter"/>
</dbReference>
<dbReference type="AlphaFoldDB" id="A0A2R6RFP7"/>
<dbReference type="EMBL" id="NKQK01000006">
    <property type="protein sequence ID" value="PSS28856.1"/>
    <property type="molecule type" value="Genomic_DNA"/>
</dbReference>
<dbReference type="PANTHER" id="PTHR45672:SF11">
    <property type="entry name" value="PROTEIN DISULFIDE-ISOMERASE C17H9.14C"/>
    <property type="match status" value="1"/>
</dbReference>
<dbReference type="STRING" id="1590841.A0A2R6RFP7"/>
<dbReference type="PROSITE" id="PS00194">
    <property type="entry name" value="THIOREDOXIN_1"/>
    <property type="match status" value="1"/>
</dbReference>
<dbReference type="PROSITE" id="PS51352">
    <property type="entry name" value="THIOREDOXIN_2"/>
    <property type="match status" value="1"/>
</dbReference>
<dbReference type="PANTHER" id="PTHR45672">
    <property type="entry name" value="PROTEIN DISULFIDE-ISOMERASE C17H9.14C-RELATED"/>
    <property type="match status" value="1"/>
</dbReference>
<evidence type="ECO:0000256" key="2">
    <source>
        <dbReference type="SAM" id="SignalP"/>
    </source>
</evidence>
<dbReference type="GO" id="GO:0005783">
    <property type="term" value="C:endoplasmic reticulum"/>
    <property type="evidence" value="ECO:0007669"/>
    <property type="project" value="TreeGrafter"/>
</dbReference>
<dbReference type="InterPro" id="IPR036249">
    <property type="entry name" value="Thioredoxin-like_sf"/>
</dbReference>
<proteinExistence type="inferred from homology"/>
<dbReference type="InterPro" id="IPR051063">
    <property type="entry name" value="PDI"/>
</dbReference>
<protein>
    <submittedName>
        <fullName evidence="4">Protein like</fullName>
    </submittedName>
</protein>
<reference evidence="5" key="2">
    <citation type="journal article" date="2018" name="BMC Genomics">
        <title>A manually annotated Actinidia chinensis var. chinensis (kiwifruit) genome highlights the challenges associated with draft genomes and gene prediction in plants.</title>
        <authorList>
            <person name="Pilkington S.M."/>
            <person name="Crowhurst R."/>
            <person name="Hilario E."/>
            <person name="Nardozza S."/>
            <person name="Fraser L."/>
            <person name="Peng Y."/>
            <person name="Gunaseelan K."/>
            <person name="Simpson R."/>
            <person name="Tahir J."/>
            <person name="Deroles S.C."/>
            <person name="Templeton K."/>
            <person name="Luo Z."/>
            <person name="Davy M."/>
            <person name="Cheng C."/>
            <person name="McNeilage M."/>
            <person name="Scaglione D."/>
            <person name="Liu Y."/>
            <person name="Zhang Q."/>
            <person name="Datson P."/>
            <person name="De Silva N."/>
            <person name="Gardiner S.E."/>
            <person name="Bassett H."/>
            <person name="Chagne D."/>
            <person name="McCallum J."/>
            <person name="Dzierzon H."/>
            <person name="Deng C."/>
            <person name="Wang Y.Y."/>
            <person name="Barron L."/>
            <person name="Manako K."/>
            <person name="Bowen J."/>
            <person name="Foster T.M."/>
            <person name="Erridge Z.A."/>
            <person name="Tiffin H."/>
            <person name="Waite C.N."/>
            <person name="Davies K.M."/>
            <person name="Grierson E.P."/>
            <person name="Laing W.A."/>
            <person name="Kirk R."/>
            <person name="Chen X."/>
            <person name="Wood M."/>
            <person name="Montefiori M."/>
            <person name="Brummell D.A."/>
            <person name="Schwinn K.E."/>
            <person name="Catanach A."/>
            <person name="Fullerton C."/>
            <person name="Li D."/>
            <person name="Meiyalaghan S."/>
            <person name="Nieuwenhuizen N."/>
            <person name="Read N."/>
            <person name="Prakash R."/>
            <person name="Hunter D."/>
            <person name="Zhang H."/>
            <person name="McKenzie M."/>
            <person name="Knabel M."/>
            <person name="Harris A."/>
            <person name="Allan A.C."/>
            <person name="Gleave A."/>
            <person name="Chen A."/>
            <person name="Janssen B.J."/>
            <person name="Plunkett B."/>
            <person name="Ampomah-Dwamena C."/>
            <person name="Voogd C."/>
            <person name="Leif D."/>
            <person name="Lafferty D."/>
            <person name="Souleyre E.J.F."/>
            <person name="Varkonyi-Gasic E."/>
            <person name="Gambi F."/>
            <person name="Hanley J."/>
            <person name="Yao J.L."/>
            <person name="Cheung J."/>
            <person name="David K.M."/>
            <person name="Warren B."/>
            <person name="Marsh K."/>
            <person name="Snowden K.C."/>
            <person name="Lin-Wang K."/>
            <person name="Brian L."/>
            <person name="Martinez-Sanchez M."/>
            <person name="Wang M."/>
            <person name="Ileperuma N."/>
            <person name="Macnee N."/>
            <person name="Campin R."/>
            <person name="McAtee P."/>
            <person name="Drummond R.S.M."/>
            <person name="Espley R.V."/>
            <person name="Ireland H.S."/>
            <person name="Wu R."/>
            <person name="Atkinson R.G."/>
            <person name="Karunairetnam S."/>
            <person name="Bulley S."/>
            <person name="Chunkath S."/>
            <person name="Hanley Z."/>
            <person name="Storey R."/>
            <person name="Thrimawithana A.H."/>
            <person name="Thomson S."/>
            <person name="David C."/>
            <person name="Testolin R."/>
            <person name="Huang H."/>
            <person name="Hellens R.P."/>
            <person name="Schaffer R.J."/>
        </authorList>
    </citation>
    <scope>NUCLEOTIDE SEQUENCE [LARGE SCALE GENOMIC DNA]</scope>
    <source>
        <strain evidence="5">cv. Red5</strain>
    </source>
</reference>
<dbReference type="InterPro" id="IPR017937">
    <property type="entry name" value="Thioredoxin_CS"/>
</dbReference>
<dbReference type="Gramene" id="PSS28856">
    <property type="protein sequence ID" value="PSS28856"/>
    <property type="gene ID" value="CEY00_Acc06604"/>
</dbReference>
<name>A0A2R6RFP7_ACTCC</name>
<evidence type="ECO:0000256" key="1">
    <source>
        <dbReference type="ARBA" id="ARBA00006347"/>
    </source>
</evidence>
<evidence type="ECO:0000313" key="5">
    <source>
        <dbReference type="Proteomes" id="UP000241394"/>
    </source>
</evidence>
<feature type="signal peptide" evidence="2">
    <location>
        <begin position="1"/>
        <end position="23"/>
    </location>
</feature>
<dbReference type="InterPro" id="IPR013766">
    <property type="entry name" value="Thioredoxin_domain"/>
</dbReference>
<comment type="caution">
    <text evidence="4">The sequence shown here is derived from an EMBL/GenBank/DDBJ whole genome shotgun (WGS) entry which is preliminary data.</text>
</comment>
<dbReference type="GO" id="GO:0003756">
    <property type="term" value="F:protein disulfide isomerase activity"/>
    <property type="evidence" value="ECO:0007669"/>
    <property type="project" value="TreeGrafter"/>
</dbReference>
<evidence type="ECO:0000313" key="4">
    <source>
        <dbReference type="EMBL" id="PSS28856.1"/>
    </source>
</evidence>
<feature type="domain" description="Thioredoxin" evidence="3">
    <location>
        <begin position="13"/>
        <end position="123"/>
    </location>
</feature>
<dbReference type="Proteomes" id="UP000241394">
    <property type="component" value="Chromosome LG6"/>
</dbReference>
<feature type="chain" id="PRO_5015325549" evidence="2">
    <location>
        <begin position="24"/>
        <end position="138"/>
    </location>
</feature>
<keyword evidence="5" id="KW-1185">Reference proteome</keyword>
<evidence type="ECO:0000259" key="3">
    <source>
        <dbReference type="PROSITE" id="PS51352"/>
    </source>
</evidence>
<dbReference type="InParanoid" id="A0A2R6RFP7"/>
<dbReference type="OrthoDB" id="1700492at2759"/>
<sequence length="138" mass="15079">MVRPQICSVIAALAVFLLSPAFAATDVVMLTEDNFENEVGHDRGALVEFYAPWCGHCKNLAPDYEKLVTSFKLAKSVMIGKVDCDENKSICSKYGVSGYPTIQWYEGAQTVEILAEFVNNEGGTNVKIAASPSKVWPL</sequence>
<gene>
    <name evidence="4" type="ORF">CEY00_Acc06604</name>
</gene>
<keyword evidence="2" id="KW-0732">Signal</keyword>